<dbReference type="InterPro" id="IPR045313">
    <property type="entry name" value="CBR1-like"/>
</dbReference>
<dbReference type="GO" id="GO:0004090">
    <property type="term" value="F:carbonyl reductase (NADPH) activity"/>
    <property type="evidence" value="ECO:0007669"/>
    <property type="project" value="UniProtKB-EC"/>
</dbReference>
<dbReference type="EMBL" id="JAVRBK010000002">
    <property type="protein sequence ID" value="KAK5647376.1"/>
    <property type="molecule type" value="Genomic_DNA"/>
</dbReference>
<keyword evidence="7" id="KW-1185">Reference proteome</keyword>
<sequence length="294" mass="32393">MNSTKVAVVTGANKGIGYAIVKGLCKHFNGKVYLTSRDETRGIAAVNELKQMGLQPLFHKLDVSDEDSVKNFKEYIEEHDGGIDVLVNNAGITFTQDSNDSIGTRAEVTLATNYFGTLRVCEILFPLLRPNAQVVNISSALGHLSCIPSPNLRLKLSDPTLTIPHVSELMNQFIRDAKNNEHVEQGWGNVAYSVSKVGICALTIVQQKEFDKENRPISVNSVHPGYVDTDMTNHTGALTIDQGATAPLYLALGGHDLKGQYVWFDCSIADWYAPQAPKEKYKNFLPSHHYIVCT</sequence>
<dbReference type="PROSITE" id="PS00061">
    <property type="entry name" value="ADH_SHORT"/>
    <property type="match status" value="1"/>
</dbReference>
<comment type="caution">
    <text evidence="6">The sequence shown here is derived from an EMBL/GenBank/DDBJ whole genome shotgun (WGS) entry which is preliminary data.</text>
</comment>
<keyword evidence="3" id="KW-0560">Oxidoreductase</keyword>
<dbReference type="PANTHER" id="PTHR43963">
    <property type="entry name" value="CARBONYL REDUCTASE 1-RELATED"/>
    <property type="match status" value="1"/>
</dbReference>
<dbReference type="InterPro" id="IPR020904">
    <property type="entry name" value="Sc_DH/Rdtase_CS"/>
</dbReference>
<protein>
    <recommendedName>
        <fullName evidence="4">carbonyl reductase (NADPH)</fullName>
        <ecNumber evidence="4">1.1.1.184</ecNumber>
    </recommendedName>
</protein>
<dbReference type="CDD" id="cd05324">
    <property type="entry name" value="carb_red_PTCR-like_SDR_c"/>
    <property type="match status" value="1"/>
</dbReference>
<dbReference type="InterPro" id="IPR002347">
    <property type="entry name" value="SDR_fam"/>
</dbReference>
<dbReference type="PRINTS" id="PR00081">
    <property type="entry name" value="GDHRDH"/>
</dbReference>
<evidence type="ECO:0000256" key="3">
    <source>
        <dbReference type="ARBA" id="ARBA00023002"/>
    </source>
</evidence>
<evidence type="ECO:0000256" key="1">
    <source>
        <dbReference type="ARBA" id="ARBA00006484"/>
    </source>
</evidence>
<dbReference type="EC" id="1.1.1.184" evidence="4"/>
<dbReference type="Gene3D" id="3.40.50.720">
    <property type="entry name" value="NAD(P)-binding Rossmann-like Domain"/>
    <property type="match status" value="1"/>
</dbReference>
<organism evidence="6 7">
    <name type="scientific">Pyrocoelia pectoralis</name>
    <dbReference type="NCBI Taxonomy" id="417401"/>
    <lineage>
        <taxon>Eukaryota</taxon>
        <taxon>Metazoa</taxon>
        <taxon>Ecdysozoa</taxon>
        <taxon>Arthropoda</taxon>
        <taxon>Hexapoda</taxon>
        <taxon>Insecta</taxon>
        <taxon>Pterygota</taxon>
        <taxon>Neoptera</taxon>
        <taxon>Endopterygota</taxon>
        <taxon>Coleoptera</taxon>
        <taxon>Polyphaga</taxon>
        <taxon>Elateriformia</taxon>
        <taxon>Elateroidea</taxon>
        <taxon>Lampyridae</taxon>
        <taxon>Lampyrinae</taxon>
        <taxon>Pyrocoelia</taxon>
    </lineage>
</organism>
<evidence type="ECO:0000313" key="7">
    <source>
        <dbReference type="Proteomes" id="UP001329430"/>
    </source>
</evidence>
<dbReference type="SUPFAM" id="SSF51735">
    <property type="entry name" value="NAD(P)-binding Rossmann-fold domains"/>
    <property type="match status" value="1"/>
</dbReference>
<dbReference type="AlphaFoldDB" id="A0AAN7ZSV3"/>
<proteinExistence type="inferred from homology"/>
<evidence type="ECO:0000256" key="4">
    <source>
        <dbReference type="ARBA" id="ARBA00026118"/>
    </source>
</evidence>
<gene>
    <name evidence="6" type="ORF">RI129_002268</name>
</gene>
<evidence type="ECO:0000256" key="5">
    <source>
        <dbReference type="RuleBase" id="RU000363"/>
    </source>
</evidence>
<dbReference type="InterPro" id="IPR036291">
    <property type="entry name" value="NAD(P)-bd_dom_sf"/>
</dbReference>
<dbReference type="PANTHER" id="PTHR43963:SF4">
    <property type="entry name" value="CARBONYL REDUCTASE (NADPH)"/>
    <property type="match status" value="1"/>
</dbReference>
<reference evidence="6 7" key="1">
    <citation type="journal article" date="2024" name="Insects">
        <title>An Improved Chromosome-Level Genome Assembly of the Firefly Pyrocoelia pectoralis.</title>
        <authorList>
            <person name="Fu X."/>
            <person name="Meyer-Rochow V.B."/>
            <person name="Ballantyne L."/>
            <person name="Zhu X."/>
        </authorList>
    </citation>
    <scope>NUCLEOTIDE SEQUENCE [LARGE SCALE GENOMIC DNA]</scope>
    <source>
        <strain evidence="6">XCY_ONT2</strain>
    </source>
</reference>
<accession>A0AAN7ZSV3</accession>
<evidence type="ECO:0000313" key="6">
    <source>
        <dbReference type="EMBL" id="KAK5647376.1"/>
    </source>
</evidence>
<dbReference type="Pfam" id="PF00106">
    <property type="entry name" value="adh_short"/>
    <property type="match status" value="2"/>
</dbReference>
<evidence type="ECO:0000256" key="2">
    <source>
        <dbReference type="ARBA" id="ARBA00022857"/>
    </source>
</evidence>
<dbReference type="PRINTS" id="PR00080">
    <property type="entry name" value="SDRFAMILY"/>
</dbReference>
<keyword evidence="2" id="KW-0521">NADP</keyword>
<name>A0AAN7ZSV3_9COLE</name>
<dbReference type="Proteomes" id="UP001329430">
    <property type="component" value="Chromosome 2"/>
</dbReference>
<comment type="similarity">
    <text evidence="1 5">Belongs to the short-chain dehydrogenases/reductases (SDR) family.</text>
</comment>